<dbReference type="SUPFAM" id="SSF55620">
    <property type="entry name" value="Tetrahydrobiopterin biosynthesis enzymes-like"/>
    <property type="match status" value="1"/>
</dbReference>
<dbReference type="EC" id="4.1.2.25" evidence="4"/>
<dbReference type="GO" id="GO:0005737">
    <property type="term" value="C:cytoplasm"/>
    <property type="evidence" value="ECO:0007669"/>
    <property type="project" value="TreeGrafter"/>
</dbReference>
<comment type="similarity">
    <text evidence="3">Belongs to the DHNA family.</text>
</comment>
<dbReference type="PANTHER" id="PTHR42844:SF1">
    <property type="entry name" value="DIHYDRONEOPTERIN ALDOLASE 1-RELATED"/>
    <property type="match status" value="1"/>
</dbReference>
<dbReference type="GO" id="GO:0046656">
    <property type="term" value="P:folic acid biosynthetic process"/>
    <property type="evidence" value="ECO:0007669"/>
    <property type="project" value="UniProtKB-KW"/>
</dbReference>
<evidence type="ECO:0000256" key="7">
    <source>
        <dbReference type="ARBA" id="ARBA00032903"/>
    </source>
</evidence>
<name>A0A9D1T2W4_9BACT</name>
<dbReference type="AlphaFoldDB" id="A0A9D1T2W4"/>
<dbReference type="NCBIfam" id="TIGR00526">
    <property type="entry name" value="folB_dom"/>
    <property type="match status" value="1"/>
</dbReference>
<accession>A0A9D1T2W4</accession>
<protein>
    <recommendedName>
        <fullName evidence="4">dihydroneopterin aldolase</fullName>
        <ecNumber evidence="4">4.1.2.25</ecNumber>
    </recommendedName>
    <alternativeName>
        <fullName evidence="7">7,8-dihydroneopterin aldolase</fullName>
    </alternativeName>
</protein>
<dbReference type="InterPro" id="IPR006156">
    <property type="entry name" value="Dihydroneopterin_aldolase"/>
</dbReference>
<feature type="domain" description="Dihydroneopterin aldolase/epimerase" evidence="8">
    <location>
        <begin position="5"/>
        <end position="117"/>
    </location>
</feature>
<evidence type="ECO:0000313" key="10">
    <source>
        <dbReference type="Proteomes" id="UP000886845"/>
    </source>
</evidence>
<comment type="caution">
    <text evidence="9">The sequence shown here is derived from an EMBL/GenBank/DDBJ whole genome shotgun (WGS) entry which is preliminary data.</text>
</comment>
<dbReference type="PANTHER" id="PTHR42844">
    <property type="entry name" value="DIHYDRONEOPTERIN ALDOLASE 1-RELATED"/>
    <property type="match status" value="1"/>
</dbReference>
<reference evidence="9" key="1">
    <citation type="submission" date="2020-10" db="EMBL/GenBank/DDBJ databases">
        <authorList>
            <person name="Gilroy R."/>
        </authorList>
    </citation>
    <scope>NUCLEOTIDE SEQUENCE</scope>
    <source>
        <strain evidence="9">35461</strain>
    </source>
</reference>
<evidence type="ECO:0000313" key="9">
    <source>
        <dbReference type="EMBL" id="HIV09850.1"/>
    </source>
</evidence>
<gene>
    <name evidence="9" type="ORF">IAC79_07040</name>
</gene>
<dbReference type="GO" id="GO:0004150">
    <property type="term" value="F:dihydroneopterin aldolase activity"/>
    <property type="evidence" value="ECO:0007669"/>
    <property type="project" value="UniProtKB-EC"/>
</dbReference>
<evidence type="ECO:0000256" key="5">
    <source>
        <dbReference type="ARBA" id="ARBA00022909"/>
    </source>
</evidence>
<evidence type="ECO:0000256" key="1">
    <source>
        <dbReference type="ARBA" id="ARBA00001353"/>
    </source>
</evidence>
<dbReference type="InterPro" id="IPR006157">
    <property type="entry name" value="FolB_dom"/>
</dbReference>
<dbReference type="Gene3D" id="3.30.1130.10">
    <property type="match status" value="1"/>
</dbReference>
<sequence length="118" mass="13073">MNDTILLEGLRLECILGDLPHERTFPQELFLDLELVCDELPATRTDALADTVDYVAVAERVRTALIAARCRMIERAAQLAAEAAFACDARIHTVRVTLRKPHALPGVVAAVRLTRTRP</sequence>
<dbReference type="Pfam" id="PF02152">
    <property type="entry name" value="FolB"/>
    <property type="match status" value="1"/>
</dbReference>
<evidence type="ECO:0000256" key="4">
    <source>
        <dbReference type="ARBA" id="ARBA00013043"/>
    </source>
</evidence>
<proteinExistence type="inferred from homology"/>
<evidence type="ECO:0000256" key="2">
    <source>
        <dbReference type="ARBA" id="ARBA00005013"/>
    </source>
</evidence>
<dbReference type="SMART" id="SM00905">
    <property type="entry name" value="FolB"/>
    <property type="match status" value="1"/>
</dbReference>
<reference evidence="9" key="2">
    <citation type="journal article" date="2021" name="PeerJ">
        <title>Extensive microbial diversity within the chicken gut microbiome revealed by metagenomics and culture.</title>
        <authorList>
            <person name="Gilroy R."/>
            <person name="Ravi A."/>
            <person name="Getino M."/>
            <person name="Pursley I."/>
            <person name="Horton D.L."/>
            <person name="Alikhan N.F."/>
            <person name="Baker D."/>
            <person name="Gharbi K."/>
            <person name="Hall N."/>
            <person name="Watson M."/>
            <person name="Adriaenssens E.M."/>
            <person name="Foster-Nyarko E."/>
            <person name="Jarju S."/>
            <person name="Secka A."/>
            <person name="Antonio M."/>
            <person name="Oren A."/>
            <person name="Chaudhuri R.R."/>
            <person name="La Ragione R."/>
            <person name="Hildebrand F."/>
            <person name="Pallen M.J."/>
        </authorList>
    </citation>
    <scope>NUCLEOTIDE SEQUENCE</scope>
    <source>
        <strain evidence="9">35461</strain>
    </source>
</reference>
<keyword evidence="6" id="KW-0456">Lyase</keyword>
<comment type="pathway">
    <text evidence="2">Cofactor biosynthesis; tetrahydrofolate biosynthesis; 2-amino-4-hydroxy-6-hydroxymethyl-7,8-dihydropteridine diphosphate from 7,8-dihydroneopterin triphosphate: step 3/4.</text>
</comment>
<evidence type="ECO:0000259" key="8">
    <source>
        <dbReference type="SMART" id="SM00905"/>
    </source>
</evidence>
<dbReference type="EMBL" id="DVOR01000226">
    <property type="protein sequence ID" value="HIV09850.1"/>
    <property type="molecule type" value="Genomic_DNA"/>
</dbReference>
<evidence type="ECO:0000256" key="3">
    <source>
        <dbReference type="ARBA" id="ARBA00005708"/>
    </source>
</evidence>
<comment type="catalytic activity">
    <reaction evidence="1">
        <text>7,8-dihydroneopterin = 6-hydroxymethyl-7,8-dihydropterin + glycolaldehyde</text>
        <dbReference type="Rhea" id="RHEA:10540"/>
        <dbReference type="ChEBI" id="CHEBI:17001"/>
        <dbReference type="ChEBI" id="CHEBI:17071"/>
        <dbReference type="ChEBI" id="CHEBI:44841"/>
        <dbReference type="EC" id="4.1.2.25"/>
    </reaction>
</comment>
<dbReference type="Proteomes" id="UP000886845">
    <property type="component" value="Unassembled WGS sequence"/>
</dbReference>
<organism evidence="9 10">
    <name type="scientific">Candidatus Spyradenecus faecavium</name>
    <dbReference type="NCBI Taxonomy" id="2840947"/>
    <lineage>
        <taxon>Bacteria</taxon>
        <taxon>Pseudomonadati</taxon>
        <taxon>Lentisphaerota</taxon>
        <taxon>Lentisphaeria</taxon>
        <taxon>Lentisphaerales</taxon>
        <taxon>Lentisphaeraceae</taxon>
        <taxon>Lentisphaeraceae incertae sedis</taxon>
        <taxon>Candidatus Spyradenecus</taxon>
    </lineage>
</organism>
<dbReference type="InterPro" id="IPR043133">
    <property type="entry name" value="GTP-CH-I_C/QueF"/>
</dbReference>
<keyword evidence="5" id="KW-0289">Folate biosynthesis</keyword>
<evidence type="ECO:0000256" key="6">
    <source>
        <dbReference type="ARBA" id="ARBA00023239"/>
    </source>
</evidence>